<evidence type="ECO:0000313" key="3">
    <source>
        <dbReference type="Proteomes" id="UP001230978"/>
    </source>
</evidence>
<dbReference type="EMBL" id="CP124535">
    <property type="protein sequence ID" value="WGV16088.1"/>
    <property type="molecule type" value="Genomic_DNA"/>
</dbReference>
<proteinExistence type="predicted"/>
<evidence type="ECO:0000313" key="2">
    <source>
        <dbReference type="EMBL" id="WGV16088.1"/>
    </source>
</evidence>
<name>A0ABY8Q5E2_9RHOB</name>
<keyword evidence="3" id="KW-1185">Reference proteome</keyword>
<reference evidence="2 3" key="1">
    <citation type="submission" date="2023-04" db="EMBL/GenBank/DDBJ databases">
        <title>YMD61, complete Genome.</title>
        <authorList>
            <person name="Zhang J."/>
        </authorList>
    </citation>
    <scope>NUCLEOTIDE SEQUENCE [LARGE SCALE GENOMIC DNA]</scope>
    <source>
        <strain evidence="2 3">YMD61</strain>
    </source>
</reference>
<keyword evidence="1" id="KW-1133">Transmembrane helix</keyword>
<evidence type="ECO:0000256" key="1">
    <source>
        <dbReference type="SAM" id="Phobius"/>
    </source>
</evidence>
<gene>
    <name evidence="2" type="ORF">QF092_17850</name>
</gene>
<dbReference type="RefSeq" id="WP_281466087.1">
    <property type="nucleotide sequence ID" value="NZ_CP124535.1"/>
</dbReference>
<keyword evidence="1" id="KW-0472">Membrane</keyword>
<dbReference type="Proteomes" id="UP001230978">
    <property type="component" value="Chromosome"/>
</dbReference>
<keyword evidence="1" id="KW-0812">Transmembrane</keyword>
<organism evidence="2 3">
    <name type="scientific">Fuscovulum ytuae</name>
    <dbReference type="NCBI Taxonomy" id="3042299"/>
    <lineage>
        <taxon>Bacteria</taxon>
        <taxon>Pseudomonadati</taxon>
        <taxon>Pseudomonadota</taxon>
        <taxon>Alphaproteobacteria</taxon>
        <taxon>Rhodobacterales</taxon>
        <taxon>Paracoccaceae</taxon>
        <taxon>Fuscovulum</taxon>
    </lineage>
</organism>
<sequence>MSIPHINPALPIRAPRTTLRRIDIDDEVISPRHLQQIENATVVMATALMSSVVFYAVLQYMT</sequence>
<accession>A0ABY8Q5E2</accession>
<protein>
    <submittedName>
        <fullName evidence="2">Uncharacterized protein</fullName>
    </submittedName>
</protein>
<feature type="transmembrane region" description="Helical" evidence="1">
    <location>
        <begin position="40"/>
        <end position="58"/>
    </location>
</feature>